<name>A0A1V3IPH9_9PAST</name>
<gene>
    <name evidence="1" type="ORF">BKK51_10500</name>
</gene>
<proteinExistence type="predicted"/>
<dbReference type="Proteomes" id="UP000188728">
    <property type="component" value="Unassembled WGS sequence"/>
</dbReference>
<dbReference type="AlphaFoldDB" id="A0A1V3IPH9"/>
<organism evidence="1 2">
    <name type="scientific">Rodentibacter trehalosifermentans</name>
    <dbReference type="NCBI Taxonomy" id="1908263"/>
    <lineage>
        <taxon>Bacteria</taxon>
        <taxon>Pseudomonadati</taxon>
        <taxon>Pseudomonadota</taxon>
        <taxon>Gammaproteobacteria</taxon>
        <taxon>Pasteurellales</taxon>
        <taxon>Pasteurellaceae</taxon>
        <taxon>Rodentibacter</taxon>
    </lineage>
</organism>
<evidence type="ECO:0000313" key="2">
    <source>
        <dbReference type="Proteomes" id="UP000188728"/>
    </source>
</evidence>
<reference evidence="1 2" key="1">
    <citation type="submission" date="2016-10" db="EMBL/GenBank/DDBJ databases">
        <title>Rodentibacter gen. nov. and new species.</title>
        <authorList>
            <person name="Christensen H."/>
        </authorList>
    </citation>
    <scope>NUCLEOTIDE SEQUENCE [LARGE SCALE GENOMIC DNA]</scope>
    <source>
        <strain evidence="1 2">H1983213011</strain>
    </source>
</reference>
<accession>A0A1V3IPH9</accession>
<sequence length="108" mass="12885">MNKYEYILLDDFDRDVSAEEIQEEIEGKAWCSFEADRLDLRFAVEEILKENHLEWGVCEEDDGVCLAVKEEGSENFEVYWVYPYYRFYANSHFMFDKNDIEALKESAV</sequence>
<comment type="caution">
    <text evidence="1">The sequence shown here is derived from an EMBL/GenBank/DDBJ whole genome shotgun (WGS) entry which is preliminary data.</text>
</comment>
<evidence type="ECO:0000313" key="1">
    <source>
        <dbReference type="EMBL" id="OOF43960.1"/>
    </source>
</evidence>
<dbReference type="EMBL" id="MLHK01000061">
    <property type="protein sequence ID" value="OOF43960.1"/>
    <property type="molecule type" value="Genomic_DNA"/>
</dbReference>
<protein>
    <submittedName>
        <fullName evidence="1">Uncharacterized protein</fullName>
    </submittedName>
</protein>